<dbReference type="InterPro" id="IPR053148">
    <property type="entry name" value="PD-DEXK-like_domain"/>
</dbReference>
<evidence type="ECO:0000259" key="2">
    <source>
        <dbReference type="Pfam" id="PF17761"/>
    </source>
</evidence>
<dbReference type="RefSeq" id="WP_131916851.1">
    <property type="nucleotide sequence ID" value="NZ_SMLG01000010.1"/>
</dbReference>
<dbReference type="AlphaFoldDB" id="A0A4R5F4Z5"/>
<dbReference type="GO" id="GO:0003676">
    <property type="term" value="F:nucleic acid binding"/>
    <property type="evidence" value="ECO:0007669"/>
    <property type="project" value="InterPro"/>
</dbReference>
<evidence type="ECO:0000259" key="1">
    <source>
        <dbReference type="Pfam" id="PF06250"/>
    </source>
</evidence>
<dbReference type="EMBL" id="SMLG01000010">
    <property type="protein sequence ID" value="TDE42729.1"/>
    <property type="molecule type" value="Genomic_DNA"/>
</dbReference>
<dbReference type="Pfam" id="PF17761">
    <property type="entry name" value="DUF1016_N"/>
    <property type="match status" value="2"/>
</dbReference>
<dbReference type="InterPro" id="IPR011856">
    <property type="entry name" value="tRNA_endonuc-like_dom_sf"/>
</dbReference>
<dbReference type="Proteomes" id="UP000294814">
    <property type="component" value="Unassembled WGS sequence"/>
</dbReference>
<proteinExistence type="predicted"/>
<feature type="domain" description="YhcG PDDEXK nuclease" evidence="1">
    <location>
        <begin position="217"/>
        <end position="365"/>
    </location>
</feature>
<organism evidence="3 4">
    <name type="scientific">Flavobacterium rhamnosiphilum</name>
    <dbReference type="NCBI Taxonomy" id="2541724"/>
    <lineage>
        <taxon>Bacteria</taxon>
        <taxon>Pseudomonadati</taxon>
        <taxon>Bacteroidota</taxon>
        <taxon>Flavobacteriia</taxon>
        <taxon>Flavobacteriales</taxon>
        <taxon>Flavobacteriaceae</taxon>
        <taxon>Flavobacterium</taxon>
    </lineage>
</organism>
<keyword evidence="4" id="KW-1185">Reference proteome</keyword>
<comment type="caution">
    <text evidence="3">The sequence shown here is derived from an EMBL/GenBank/DDBJ whole genome shotgun (WGS) entry which is preliminary data.</text>
</comment>
<dbReference type="PANTHER" id="PTHR30547">
    <property type="entry name" value="UNCHARACTERIZED PROTEIN YHCG-RELATED"/>
    <property type="match status" value="1"/>
</dbReference>
<evidence type="ECO:0000313" key="4">
    <source>
        <dbReference type="Proteomes" id="UP000294814"/>
    </source>
</evidence>
<dbReference type="InterPro" id="IPR009362">
    <property type="entry name" value="YhcG_C"/>
</dbReference>
<feature type="domain" description="YhcG N-terminal" evidence="2">
    <location>
        <begin position="134"/>
        <end position="192"/>
    </location>
</feature>
<dbReference type="Pfam" id="PF06250">
    <property type="entry name" value="YhcG_C"/>
    <property type="match status" value="1"/>
</dbReference>
<reference evidence="3 4" key="1">
    <citation type="submission" date="2019-03" db="EMBL/GenBank/DDBJ databases">
        <title>Novel species of Flavobacterium.</title>
        <authorList>
            <person name="Liu Q."/>
            <person name="Xin Y.-H."/>
        </authorList>
    </citation>
    <scope>NUCLEOTIDE SEQUENCE [LARGE SCALE GENOMIC DNA]</scope>
    <source>
        <strain evidence="3 4">LB3P52</strain>
    </source>
</reference>
<dbReference type="Gene3D" id="3.40.1350.10">
    <property type="match status" value="1"/>
</dbReference>
<evidence type="ECO:0000313" key="3">
    <source>
        <dbReference type="EMBL" id="TDE42729.1"/>
    </source>
</evidence>
<dbReference type="PANTHER" id="PTHR30547:SF5">
    <property type="entry name" value="NUCLEASE YHCG-RELATED"/>
    <property type="match status" value="1"/>
</dbReference>
<gene>
    <name evidence="3" type="ORF">E0I26_12760</name>
</gene>
<dbReference type="OrthoDB" id="9801263at2"/>
<protein>
    <submittedName>
        <fullName evidence="3">DUF1016 domain-containing protein</fullName>
    </submittedName>
</protein>
<dbReference type="InterPro" id="IPR041527">
    <property type="entry name" value="YhcG_N"/>
</dbReference>
<accession>A0A4R5F4Z5</accession>
<sequence length="375" mass="44251">MKDEENTIPENLQNKILFSQVVALLQNARQQVLRTVNSTMVYTYFEIGRMIVEEEQNGKNRAEYGKQLLKGLSERLTTEFGKGFSVENLDRMRKFYKTYSISSSLMTKLNLEKSDTLLRISQDSISQSLIGVSENQKAQSLISFFKLTWTHYVFLMRIDDVNERRFYEIESEKYNWSVRELKRQYDSALYTRLALSRDAAGIMKLSEQGQIIEKPKDLIKDPYILEFLGLPELHHYSESELEEEIINKLEHFLLELGHGFTFVARQNRITFDDKHFRIDLVFYNRILKCFVLIDLKIGDLKHQDLGQMQMYVNYYDREMRLEDENKTIGIVLCQNKSDLVVEYTLPENNEQIFASKYKTILPSREDLIQLISESR</sequence>
<feature type="domain" description="YhcG N-terminal" evidence="2">
    <location>
        <begin position="21"/>
        <end position="123"/>
    </location>
</feature>
<name>A0A4R5F4Z5_9FLAO</name>